<reference evidence="3" key="1">
    <citation type="journal article" date="2015" name="PLoS Genet.">
        <title>Genome Sequence and Transcriptome Analyses of Chrysochromulina tobin: Metabolic Tools for Enhanced Algal Fitness in the Prominent Order Prymnesiales (Haptophyceae).</title>
        <authorList>
            <person name="Hovde B.T."/>
            <person name="Deodato C.R."/>
            <person name="Hunsperger H.M."/>
            <person name="Ryken S.A."/>
            <person name="Yost W."/>
            <person name="Jha R.K."/>
            <person name="Patterson J."/>
            <person name="Monnat R.J. Jr."/>
            <person name="Barlow S.B."/>
            <person name="Starkenburg S.R."/>
            <person name="Cattolico R.A."/>
        </authorList>
    </citation>
    <scope>NUCLEOTIDE SEQUENCE</scope>
    <source>
        <strain evidence="3">CCMP291</strain>
    </source>
</reference>
<dbReference type="Proteomes" id="UP000037460">
    <property type="component" value="Unassembled WGS sequence"/>
</dbReference>
<accession>A0A0M0KAU8</accession>
<proteinExistence type="predicted"/>
<evidence type="ECO:0000256" key="1">
    <source>
        <dbReference type="SAM" id="MobiDB-lite"/>
    </source>
</evidence>
<evidence type="ECO:0000313" key="2">
    <source>
        <dbReference type="EMBL" id="KOO35946.1"/>
    </source>
</evidence>
<gene>
    <name evidence="2" type="ORF">Ctob_012170</name>
</gene>
<dbReference type="EMBL" id="JWZX01000695">
    <property type="protein sequence ID" value="KOO35946.1"/>
    <property type="molecule type" value="Genomic_DNA"/>
</dbReference>
<protein>
    <submittedName>
        <fullName evidence="2">Uncharacterized protein</fullName>
    </submittedName>
</protein>
<feature type="compositionally biased region" description="Polar residues" evidence="1">
    <location>
        <begin position="85"/>
        <end position="107"/>
    </location>
</feature>
<keyword evidence="3" id="KW-1185">Reference proteome</keyword>
<sequence length="119" mass="13496">MEPGEAGLLMRSAYEEMHRVLPVPKHIPQHYPDEYKQPLQLMAEFMHDRPSARRYLWEHFGNVQIRGYEERDKIRAPSAKGTELASMNHSSSEGASVTETNSKSTPAIMNHAKPQAPAI</sequence>
<dbReference type="AlphaFoldDB" id="A0A0M0KAU8"/>
<organism evidence="2 3">
    <name type="scientific">Chrysochromulina tobinii</name>
    <dbReference type="NCBI Taxonomy" id="1460289"/>
    <lineage>
        <taxon>Eukaryota</taxon>
        <taxon>Haptista</taxon>
        <taxon>Haptophyta</taxon>
        <taxon>Prymnesiophyceae</taxon>
        <taxon>Prymnesiales</taxon>
        <taxon>Chrysochromulinaceae</taxon>
        <taxon>Chrysochromulina</taxon>
    </lineage>
</organism>
<feature type="region of interest" description="Disordered" evidence="1">
    <location>
        <begin position="77"/>
        <end position="119"/>
    </location>
</feature>
<evidence type="ECO:0000313" key="3">
    <source>
        <dbReference type="Proteomes" id="UP000037460"/>
    </source>
</evidence>
<name>A0A0M0KAU8_9EUKA</name>
<comment type="caution">
    <text evidence="2">The sequence shown here is derived from an EMBL/GenBank/DDBJ whole genome shotgun (WGS) entry which is preliminary data.</text>
</comment>